<sequence>MRLRIKFRKYGVLRFIGHLDLMRFFQKAIRRAEIDIAYTTGFSPHQIMSFAAPLGVGLSSNGEYMDIEVNSMISCQDIKKRLNEASVPGIEVTKVCVLPEDAGNAMASVAAASYTVQFREGRGPAFDMAAALPDFLSRDAILIQKETKKGCREVDLRPGIYEMECRESGVYLLLDASSGSNIKPAQVLEAFLGQNGCTLQENALLINREEIFTNTGTAQKPVFVPLYVMGDDEICPTEN</sequence>
<evidence type="ECO:0000259" key="1">
    <source>
        <dbReference type="Pfam" id="PF10105"/>
    </source>
</evidence>
<evidence type="ECO:0000313" key="2">
    <source>
        <dbReference type="EMBL" id="HIW81535.1"/>
    </source>
</evidence>
<dbReference type="EMBL" id="DXGH01000043">
    <property type="protein sequence ID" value="HIW81535.1"/>
    <property type="molecule type" value="Genomic_DNA"/>
</dbReference>
<dbReference type="NCBIfam" id="TIGR03936">
    <property type="entry name" value="sam_1_link_chp"/>
    <property type="match status" value="1"/>
</dbReference>
<name>A0A9D1R5V1_9FIRM</name>
<comment type="caution">
    <text evidence="2">The sequence shown here is derived from an EMBL/GenBank/DDBJ whole genome shotgun (WGS) entry which is preliminary data.</text>
</comment>
<evidence type="ECO:0000313" key="3">
    <source>
        <dbReference type="Proteomes" id="UP000824265"/>
    </source>
</evidence>
<dbReference type="AlphaFoldDB" id="A0A9D1R5V1"/>
<dbReference type="InterPro" id="IPR018768">
    <property type="entry name" value="DUF2344"/>
</dbReference>
<reference evidence="2" key="1">
    <citation type="journal article" date="2021" name="PeerJ">
        <title>Extensive microbial diversity within the chicken gut microbiome revealed by metagenomics and culture.</title>
        <authorList>
            <person name="Gilroy R."/>
            <person name="Ravi A."/>
            <person name="Getino M."/>
            <person name="Pursley I."/>
            <person name="Horton D.L."/>
            <person name="Alikhan N.F."/>
            <person name="Baker D."/>
            <person name="Gharbi K."/>
            <person name="Hall N."/>
            <person name="Watson M."/>
            <person name="Adriaenssens E.M."/>
            <person name="Foster-Nyarko E."/>
            <person name="Jarju S."/>
            <person name="Secka A."/>
            <person name="Antonio M."/>
            <person name="Oren A."/>
            <person name="Chaudhuri R.R."/>
            <person name="La Ragione R."/>
            <person name="Hildebrand F."/>
            <person name="Pallen M.J."/>
        </authorList>
    </citation>
    <scope>NUCLEOTIDE SEQUENCE</scope>
    <source>
        <strain evidence="2">CHK195-6426</strain>
    </source>
</reference>
<dbReference type="Proteomes" id="UP000824265">
    <property type="component" value="Unassembled WGS sequence"/>
</dbReference>
<organism evidence="2 3">
    <name type="scientific">Candidatus Acetatifactor stercoripullorum</name>
    <dbReference type="NCBI Taxonomy" id="2838414"/>
    <lineage>
        <taxon>Bacteria</taxon>
        <taxon>Bacillati</taxon>
        <taxon>Bacillota</taxon>
        <taxon>Clostridia</taxon>
        <taxon>Lachnospirales</taxon>
        <taxon>Lachnospiraceae</taxon>
        <taxon>Acetatifactor</taxon>
    </lineage>
</organism>
<accession>A0A9D1R5V1</accession>
<dbReference type="Pfam" id="PF10105">
    <property type="entry name" value="DUF2344"/>
    <property type="match status" value="1"/>
</dbReference>
<proteinExistence type="predicted"/>
<gene>
    <name evidence="2" type="ORF">H9742_08465</name>
</gene>
<reference evidence="2" key="2">
    <citation type="submission" date="2021-04" db="EMBL/GenBank/DDBJ databases">
        <authorList>
            <person name="Gilroy R."/>
        </authorList>
    </citation>
    <scope>NUCLEOTIDE SEQUENCE</scope>
    <source>
        <strain evidence="2">CHK195-6426</strain>
    </source>
</reference>
<feature type="domain" description="DUF2344" evidence="1">
    <location>
        <begin position="2"/>
        <end position="184"/>
    </location>
</feature>
<protein>
    <submittedName>
        <fullName evidence="2">TIGR03936 family radical SAM-associated protein</fullName>
    </submittedName>
</protein>